<reference evidence="6" key="1">
    <citation type="submission" date="2022-11" db="UniProtKB">
        <authorList>
            <consortium name="WormBaseParasite"/>
        </authorList>
    </citation>
    <scope>IDENTIFICATION</scope>
</reference>
<organism evidence="5 6">
    <name type="scientific">Plectus sambesii</name>
    <dbReference type="NCBI Taxonomy" id="2011161"/>
    <lineage>
        <taxon>Eukaryota</taxon>
        <taxon>Metazoa</taxon>
        <taxon>Ecdysozoa</taxon>
        <taxon>Nematoda</taxon>
        <taxon>Chromadorea</taxon>
        <taxon>Plectida</taxon>
        <taxon>Plectina</taxon>
        <taxon>Plectoidea</taxon>
        <taxon>Plectidae</taxon>
        <taxon>Plectus</taxon>
    </lineage>
</organism>
<accession>A0A914VPZ6</accession>
<dbReference type="InterPro" id="IPR002347">
    <property type="entry name" value="SDR_fam"/>
</dbReference>
<dbReference type="InterPro" id="IPR036291">
    <property type="entry name" value="NAD(P)-bd_dom_sf"/>
</dbReference>
<dbReference type="PANTHER" id="PTHR44085:SF2">
    <property type="entry name" value="SEPIAPTERIN REDUCTASE"/>
    <property type="match status" value="1"/>
</dbReference>
<proteinExistence type="predicted"/>
<evidence type="ECO:0000313" key="5">
    <source>
        <dbReference type="Proteomes" id="UP000887566"/>
    </source>
</evidence>
<dbReference type="GO" id="GO:0005737">
    <property type="term" value="C:cytoplasm"/>
    <property type="evidence" value="ECO:0007669"/>
    <property type="project" value="UniProtKB-SubCell"/>
</dbReference>
<dbReference type="AlphaFoldDB" id="A0A914VPZ6"/>
<evidence type="ECO:0000313" key="6">
    <source>
        <dbReference type="WBParaSite" id="PSAMB.scaffold2246size24383.g17061.t1"/>
    </source>
</evidence>
<comment type="subcellular location">
    <subcellularLocation>
        <location evidence="1">Cytoplasm</location>
    </subcellularLocation>
</comment>
<evidence type="ECO:0000256" key="4">
    <source>
        <dbReference type="ARBA" id="ARBA00023002"/>
    </source>
</evidence>
<dbReference type="SUPFAM" id="SSF51735">
    <property type="entry name" value="NAD(P)-binding Rossmann-fold domains"/>
    <property type="match status" value="1"/>
</dbReference>
<keyword evidence="3" id="KW-0521">NADP</keyword>
<dbReference type="InterPro" id="IPR051721">
    <property type="entry name" value="Biopterin_syn/organic_redct"/>
</dbReference>
<dbReference type="GO" id="GO:0004757">
    <property type="term" value="F:sepiapterin reductase (NADP+) activity"/>
    <property type="evidence" value="ECO:0007669"/>
    <property type="project" value="TreeGrafter"/>
</dbReference>
<keyword evidence="2" id="KW-0963">Cytoplasm</keyword>
<sequence length="262" mass="28651">MAIYEKNCVVIITGASVDIGRAFANSFASKLNSNSLLILSSRSLEKINHVKEQLKNDFPNVNVATVEWGNKPISPRASDYKGDLQRIAKDKSFDVAIVVHNAVVAGDLSEHVSNFGNNLNKLQFVLNVNLFSILALTTAFVEVFEAVPKKFLVNMTAHSVHVPIPTFGYSSISKAGVEMGLNVLAKENPDVKVLHYDPVLVDTEGTRSLMKDTVNETVRGFFKSFYEENKLLTASDVADNLVKLLAQDSFESGSVVEASDVL</sequence>
<dbReference type="Pfam" id="PF00106">
    <property type="entry name" value="adh_short"/>
    <property type="match status" value="1"/>
</dbReference>
<keyword evidence="4" id="KW-0560">Oxidoreductase</keyword>
<dbReference type="Gene3D" id="3.40.50.720">
    <property type="entry name" value="NAD(P)-binding Rossmann-like Domain"/>
    <property type="match status" value="1"/>
</dbReference>
<evidence type="ECO:0000256" key="2">
    <source>
        <dbReference type="ARBA" id="ARBA00022490"/>
    </source>
</evidence>
<evidence type="ECO:0000256" key="1">
    <source>
        <dbReference type="ARBA" id="ARBA00004496"/>
    </source>
</evidence>
<keyword evidence="5" id="KW-1185">Reference proteome</keyword>
<protein>
    <submittedName>
        <fullName evidence="6">Uncharacterized protein</fullName>
    </submittedName>
</protein>
<dbReference type="PANTHER" id="PTHR44085">
    <property type="entry name" value="SEPIAPTERIN REDUCTASE"/>
    <property type="match status" value="1"/>
</dbReference>
<dbReference type="Proteomes" id="UP000887566">
    <property type="component" value="Unplaced"/>
</dbReference>
<dbReference type="WBParaSite" id="PSAMB.scaffold2246size24383.g17061.t1">
    <property type="protein sequence ID" value="PSAMB.scaffold2246size24383.g17061.t1"/>
    <property type="gene ID" value="PSAMB.scaffold2246size24383.g17061"/>
</dbReference>
<dbReference type="GO" id="GO:0006729">
    <property type="term" value="P:tetrahydrobiopterin biosynthetic process"/>
    <property type="evidence" value="ECO:0007669"/>
    <property type="project" value="TreeGrafter"/>
</dbReference>
<name>A0A914VPZ6_9BILA</name>
<evidence type="ECO:0000256" key="3">
    <source>
        <dbReference type="ARBA" id="ARBA00022857"/>
    </source>
</evidence>